<dbReference type="EMBL" id="BTRK01000006">
    <property type="protein sequence ID" value="GMR60212.1"/>
    <property type="molecule type" value="Genomic_DNA"/>
</dbReference>
<keyword evidence="3" id="KW-0256">Endoplasmic reticulum</keyword>
<dbReference type="AlphaFoldDB" id="A0AAN5DCU0"/>
<dbReference type="PANTHER" id="PTHR45639">
    <property type="entry name" value="HSC70CB, ISOFORM G-RELATED"/>
    <property type="match status" value="1"/>
</dbReference>
<dbReference type="FunFam" id="3.90.640.10:FF:000004">
    <property type="entry name" value="Heat shock 70 kDa protein 4"/>
    <property type="match status" value="1"/>
</dbReference>
<feature type="compositionally biased region" description="Basic and acidic residues" evidence="7">
    <location>
        <begin position="551"/>
        <end position="612"/>
    </location>
</feature>
<comment type="caution">
    <text evidence="8">The sequence shown here is derived from an EMBL/GenBank/DDBJ whole genome shotgun (WGS) entry which is preliminary data.</text>
</comment>
<feature type="region of interest" description="Disordered" evidence="7">
    <location>
        <begin position="834"/>
        <end position="884"/>
    </location>
</feature>
<evidence type="ECO:0000256" key="1">
    <source>
        <dbReference type="ARBA" id="ARBA00007381"/>
    </source>
</evidence>
<evidence type="ECO:0000256" key="6">
    <source>
        <dbReference type="ARBA" id="ARBA00040503"/>
    </source>
</evidence>
<evidence type="ECO:0000256" key="3">
    <source>
        <dbReference type="ARBA" id="ARBA00022824"/>
    </source>
</evidence>
<evidence type="ECO:0000256" key="4">
    <source>
        <dbReference type="ARBA" id="ARBA00022840"/>
    </source>
</evidence>
<proteinExistence type="inferred from homology"/>
<accession>A0AAN5DCU0</accession>
<reference evidence="9" key="1">
    <citation type="submission" date="2022-10" db="EMBL/GenBank/DDBJ databases">
        <title>Genome assembly of Pristionchus species.</title>
        <authorList>
            <person name="Yoshida K."/>
            <person name="Sommer R.J."/>
        </authorList>
    </citation>
    <scope>NUCLEOTIDE SEQUENCE [LARGE SCALE GENOMIC DNA]</scope>
    <source>
        <strain evidence="9">RS5460</strain>
    </source>
</reference>
<name>A0AAN5DCU0_9BILA</name>
<dbReference type="Gene3D" id="2.60.34.10">
    <property type="entry name" value="Substrate Binding Domain Of DNAk, Chain A, domain 1"/>
    <property type="match status" value="1"/>
</dbReference>
<gene>
    <name evidence="8" type="ORF">PMAYCL1PPCAC_30407</name>
</gene>
<keyword evidence="5" id="KW-0143">Chaperone</keyword>
<evidence type="ECO:0000313" key="9">
    <source>
        <dbReference type="Proteomes" id="UP001328107"/>
    </source>
</evidence>
<dbReference type="GO" id="GO:0030968">
    <property type="term" value="P:endoplasmic reticulum unfolded protein response"/>
    <property type="evidence" value="ECO:0007669"/>
    <property type="project" value="TreeGrafter"/>
</dbReference>
<protein>
    <recommendedName>
        <fullName evidence="6">Hypoxia up-regulated protein 1</fullName>
    </recommendedName>
</protein>
<keyword evidence="4" id="KW-0067">ATP-binding</keyword>
<feature type="compositionally biased region" description="Basic and acidic residues" evidence="7">
    <location>
        <begin position="843"/>
        <end position="873"/>
    </location>
</feature>
<evidence type="ECO:0000256" key="7">
    <source>
        <dbReference type="SAM" id="MobiDB-lite"/>
    </source>
</evidence>
<dbReference type="Gene3D" id="3.90.640.10">
    <property type="entry name" value="Actin, Chain A, domain 4"/>
    <property type="match status" value="1"/>
</dbReference>
<dbReference type="GO" id="GO:0005524">
    <property type="term" value="F:ATP binding"/>
    <property type="evidence" value="ECO:0007669"/>
    <property type="project" value="UniProtKB-KW"/>
</dbReference>
<dbReference type="PRINTS" id="PR00301">
    <property type="entry name" value="HEATSHOCK70"/>
</dbReference>
<dbReference type="SUPFAM" id="SSF100934">
    <property type="entry name" value="Heat shock protein 70kD (HSP70), C-terminal subdomain"/>
    <property type="match status" value="1"/>
</dbReference>
<dbReference type="Proteomes" id="UP001328107">
    <property type="component" value="Unassembled WGS sequence"/>
</dbReference>
<dbReference type="InterPro" id="IPR013126">
    <property type="entry name" value="Hsp_70_fam"/>
</dbReference>
<dbReference type="GO" id="GO:0034663">
    <property type="term" value="C:endoplasmic reticulum chaperone complex"/>
    <property type="evidence" value="ECO:0007669"/>
    <property type="project" value="TreeGrafter"/>
</dbReference>
<feature type="non-terminal residue" evidence="8">
    <location>
        <position position="1"/>
    </location>
</feature>
<evidence type="ECO:0000313" key="8">
    <source>
        <dbReference type="EMBL" id="GMR60212.1"/>
    </source>
</evidence>
<dbReference type="Pfam" id="PF00012">
    <property type="entry name" value="HSP70"/>
    <property type="match status" value="1"/>
</dbReference>
<evidence type="ECO:0000256" key="2">
    <source>
        <dbReference type="ARBA" id="ARBA00022741"/>
    </source>
</evidence>
<dbReference type="PANTHER" id="PTHR45639:SF3">
    <property type="entry name" value="HYPOXIA UP-REGULATED PROTEIN 1"/>
    <property type="match status" value="1"/>
</dbReference>
<dbReference type="SUPFAM" id="SSF53067">
    <property type="entry name" value="Actin-like ATPase domain"/>
    <property type="match status" value="2"/>
</dbReference>
<dbReference type="CDD" id="cd10230">
    <property type="entry name" value="ASKHA_NBD_HSP70_HYOU1"/>
    <property type="match status" value="1"/>
</dbReference>
<dbReference type="InterPro" id="IPR029047">
    <property type="entry name" value="HSP70_peptide-bd_sf"/>
</dbReference>
<keyword evidence="9" id="KW-1185">Reference proteome</keyword>
<feature type="region of interest" description="Disordered" evidence="7">
    <location>
        <begin position="799"/>
        <end position="821"/>
    </location>
</feature>
<dbReference type="GO" id="GO:0140662">
    <property type="term" value="F:ATP-dependent protein folding chaperone"/>
    <property type="evidence" value="ECO:0007669"/>
    <property type="project" value="InterPro"/>
</dbReference>
<evidence type="ECO:0000256" key="5">
    <source>
        <dbReference type="ARBA" id="ARBA00023186"/>
    </source>
</evidence>
<dbReference type="InterPro" id="IPR029048">
    <property type="entry name" value="HSP70_C_sf"/>
</dbReference>
<feature type="region of interest" description="Disordered" evidence="7">
    <location>
        <begin position="544"/>
        <end position="619"/>
    </location>
</feature>
<sequence length="884" mass="99844">NTSDAALAAMSIDLGSQFIKLAIVKTGVPMEIVLNKESRRKTPNTLGIKNGERFFADAAAQLALKQPKSTYPYLLELIGKKDSDPAIARYQQQFPFNEFSSNSRGVAQFTNGEATYDIETLLAMILWSAKKTTEAYAEQSVKDVVITVPAFFNQAERRAVAVAAEIAGLNLLQILNCGSAAALNYGVFRRKEITEQSTTMLIYDMGAVKTEATILEYQLVEDKDKLKNPVVRTLGYGFDRSLGGLEMTQRVQKHLENVFRKEKKTPTDIATNPRSMAKLHKEAERVKQILSANTNTFAQIENVHEDTDFRTEMTRVQFEGLIEDLDDRIRKPITDALAMADLDMSKIDQIVLMGAGTRVPRVKAVLSSAVGRRELGNFLNTDEAIAMGAVYQSAKLSKSFKVLSFDVHEPILYPVQINFESQDEQGNKKAVSKILFGHKTFYPANKKIVTLNSYSDDFTIALNYGVLNLDAVQTAEFGSRNLTSISVDGVKEKIEEAMAGEGTVFKGFKVHVRIDDSGIVSLEKVELNAEQPPPPKTAEEIAAEEAEALAEEEKRKEEEEKKKKEEEEKKENGDEKKDGEGEKKEEETKKDDKKDEKKAEVKKEKKKDEPKPKKIRVQMNVKTEQTDLILPNEEEVAAAKKILTEFESMEAATQAREEAQNALEAILYDLNDKLELKEGVVEFMTEEEREKLQAQVTLLRTWMEDEAGMETTTEEFVEKKKSVDDLTEAGRRRMDEYREFPQAKADLDALFNSTEMFLTLAANMTKKDESDEEGVFTQTEIDTLRTKYDEIQKWFEEKEKAKEAAAKSDEPPFTKEEIGDKGVELQREVKYLYNKMASHKPKEKTEEKKEEPSEDGEKSGNETKPEEEMKKEEEDPTQPPHSDL</sequence>
<organism evidence="8 9">
    <name type="scientific">Pristionchus mayeri</name>
    <dbReference type="NCBI Taxonomy" id="1317129"/>
    <lineage>
        <taxon>Eukaryota</taxon>
        <taxon>Metazoa</taxon>
        <taxon>Ecdysozoa</taxon>
        <taxon>Nematoda</taxon>
        <taxon>Chromadorea</taxon>
        <taxon>Rhabditida</taxon>
        <taxon>Rhabditina</taxon>
        <taxon>Diplogasteromorpha</taxon>
        <taxon>Diplogasteroidea</taxon>
        <taxon>Neodiplogasteridae</taxon>
        <taxon>Pristionchus</taxon>
    </lineage>
</organism>
<comment type="similarity">
    <text evidence="1">Belongs to the heat shock protein 70 family.</text>
</comment>
<dbReference type="Gene3D" id="3.30.420.40">
    <property type="match status" value="2"/>
</dbReference>
<dbReference type="Gene3D" id="1.20.1270.10">
    <property type="match status" value="1"/>
</dbReference>
<keyword evidence="2" id="KW-0547">Nucleotide-binding</keyword>
<dbReference type="InterPro" id="IPR043129">
    <property type="entry name" value="ATPase_NBD"/>
</dbReference>
<dbReference type="Gene3D" id="3.30.30.30">
    <property type="match status" value="1"/>
</dbReference>